<feature type="transmembrane region" description="Helical" evidence="1">
    <location>
        <begin position="12"/>
        <end position="33"/>
    </location>
</feature>
<organism evidence="2 3">
    <name type="scientific">Streptococcus porcorum</name>
    <dbReference type="NCBI Taxonomy" id="701526"/>
    <lineage>
        <taxon>Bacteria</taxon>
        <taxon>Bacillati</taxon>
        <taxon>Bacillota</taxon>
        <taxon>Bacilli</taxon>
        <taxon>Lactobacillales</taxon>
        <taxon>Streptococcaceae</taxon>
        <taxon>Streptococcus</taxon>
    </lineage>
</organism>
<accession>A0ABV2JFN8</accession>
<evidence type="ECO:0000313" key="3">
    <source>
        <dbReference type="Proteomes" id="UP001549037"/>
    </source>
</evidence>
<keyword evidence="3" id="KW-1185">Reference proteome</keyword>
<keyword evidence="1" id="KW-0812">Transmembrane</keyword>
<comment type="caution">
    <text evidence="2">The sequence shown here is derived from an EMBL/GenBank/DDBJ whole genome shotgun (WGS) entry which is preliminary data.</text>
</comment>
<sequence length="179" mass="20031">MKTLPYNSLMTSLMLMVLALCFLMIGGIGLGQFPSLGQLLLRLGLMGFALASLSGSLCLVLAKLGGIKVRTSFWLTWRMRHFCKFQALDTKSPMVISQQAPSAKVIHQANLSLLTLTVTLTKQTGKLLWYLPLAHEAQEKLVELFPKVKIELNHHAEGYLFNDITRLKGNLYHAQGYQR</sequence>
<dbReference type="RefSeq" id="WP_354367235.1">
    <property type="nucleotide sequence ID" value="NZ_JBEPLN010000002.1"/>
</dbReference>
<keyword evidence="1" id="KW-1133">Transmembrane helix</keyword>
<keyword evidence="1" id="KW-0472">Membrane</keyword>
<dbReference type="Proteomes" id="UP001549037">
    <property type="component" value="Unassembled WGS sequence"/>
</dbReference>
<reference evidence="2 3" key="1">
    <citation type="submission" date="2024-06" db="EMBL/GenBank/DDBJ databases">
        <title>Genomic Encyclopedia of Type Strains, Phase IV (KMG-IV): sequencing the most valuable type-strain genomes for metagenomic binning, comparative biology and taxonomic classification.</title>
        <authorList>
            <person name="Goeker M."/>
        </authorList>
    </citation>
    <scope>NUCLEOTIDE SEQUENCE [LARGE SCALE GENOMIC DNA]</scope>
    <source>
        <strain evidence="2 3">DSM 28302</strain>
    </source>
</reference>
<proteinExistence type="predicted"/>
<gene>
    <name evidence="2" type="ORF">ABID28_000196</name>
</gene>
<evidence type="ECO:0000313" key="2">
    <source>
        <dbReference type="EMBL" id="MET3633566.1"/>
    </source>
</evidence>
<protein>
    <submittedName>
        <fullName evidence="2">Uncharacterized protein</fullName>
    </submittedName>
</protein>
<evidence type="ECO:0000256" key="1">
    <source>
        <dbReference type="SAM" id="Phobius"/>
    </source>
</evidence>
<name>A0ABV2JFN8_9STRE</name>
<feature type="transmembrane region" description="Helical" evidence="1">
    <location>
        <begin position="39"/>
        <end position="62"/>
    </location>
</feature>
<dbReference type="EMBL" id="JBEPLN010000002">
    <property type="protein sequence ID" value="MET3633566.1"/>
    <property type="molecule type" value="Genomic_DNA"/>
</dbReference>